<dbReference type="Proteomes" id="UP000886860">
    <property type="component" value="Unassembled WGS sequence"/>
</dbReference>
<dbReference type="Pfam" id="PF08282">
    <property type="entry name" value="Hydrolase_3"/>
    <property type="match status" value="1"/>
</dbReference>
<evidence type="ECO:0000313" key="2">
    <source>
        <dbReference type="Proteomes" id="UP000886860"/>
    </source>
</evidence>
<dbReference type="NCBIfam" id="TIGR01484">
    <property type="entry name" value="HAD-SF-IIB"/>
    <property type="match status" value="1"/>
</dbReference>
<sequence>MRERKSIISFDLDMTLLDHQDYRITESALEAVERLREHHRIVIASGRDMDNYYSCQFRDELRPDGIIHMNGTKVTAGEERIYDHFMKPELVEALLNFARENGLSVGATIDGIDYYTSPDTVREHDRKRWGDMNRRFGDPQMLLERPVRTLAYIGGEEGVRLMEKKFPGVKFPMFAGKVGADVVEQEASKAEGLKRLCSYWRIPIENTAAFGDSMNDLEIVREAGIGIAMGNAVPELKAAADYVTDPIREDGVIRACRYFQWFSRFVPFGEQDKAENGGND</sequence>
<dbReference type="InterPro" id="IPR023214">
    <property type="entry name" value="HAD_sf"/>
</dbReference>
<accession>A0A9D1GHM7</accession>
<dbReference type="PANTHER" id="PTHR10000:SF25">
    <property type="entry name" value="PHOSPHATASE YKRA-RELATED"/>
    <property type="match status" value="1"/>
</dbReference>
<comment type="caution">
    <text evidence="1">The sequence shown here is derived from an EMBL/GenBank/DDBJ whole genome shotgun (WGS) entry which is preliminary data.</text>
</comment>
<reference evidence="1" key="2">
    <citation type="journal article" date="2021" name="PeerJ">
        <title>Extensive microbial diversity within the chicken gut microbiome revealed by metagenomics and culture.</title>
        <authorList>
            <person name="Gilroy R."/>
            <person name="Ravi A."/>
            <person name="Getino M."/>
            <person name="Pursley I."/>
            <person name="Horton D.L."/>
            <person name="Alikhan N.F."/>
            <person name="Baker D."/>
            <person name="Gharbi K."/>
            <person name="Hall N."/>
            <person name="Watson M."/>
            <person name="Adriaenssens E.M."/>
            <person name="Foster-Nyarko E."/>
            <person name="Jarju S."/>
            <person name="Secka A."/>
            <person name="Antonio M."/>
            <person name="Oren A."/>
            <person name="Chaudhuri R.R."/>
            <person name="La Ragione R."/>
            <person name="Hildebrand F."/>
            <person name="Pallen M.J."/>
        </authorList>
    </citation>
    <scope>NUCLEOTIDE SEQUENCE</scope>
    <source>
        <strain evidence="1">CHK123-3438</strain>
    </source>
</reference>
<dbReference type="InterPro" id="IPR000150">
    <property type="entry name" value="Cof"/>
</dbReference>
<dbReference type="AlphaFoldDB" id="A0A9D1GHM7"/>
<dbReference type="SFLD" id="SFLDG01140">
    <property type="entry name" value="C2.B:_Phosphomannomutase_and_P"/>
    <property type="match status" value="1"/>
</dbReference>
<dbReference type="InterPro" id="IPR006379">
    <property type="entry name" value="HAD-SF_hydro_IIB"/>
</dbReference>
<dbReference type="NCBIfam" id="TIGR00099">
    <property type="entry name" value="Cof-subfamily"/>
    <property type="match status" value="1"/>
</dbReference>
<dbReference type="Gene3D" id="3.40.50.1000">
    <property type="entry name" value="HAD superfamily/HAD-like"/>
    <property type="match status" value="1"/>
</dbReference>
<protein>
    <submittedName>
        <fullName evidence="1">Cof-type HAD-IIB family hydrolase</fullName>
    </submittedName>
</protein>
<evidence type="ECO:0000313" key="1">
    <source>
        <dbReference type="EMBL" id="HIT41048.1"/>
    </source>
</evidence>
<name>A0A9D1GHM7_9FIRM</name>
<gene>
    <name evidence="1" type="ORF">IAB60_02935</name>
</gene>
<dbReference type="PANTHER" id="PTHR10000">
    <property type="entry name" value="PHOSPHOSERINE PHOSPHATASE"/>
    <property type="match status" value="1"/>
</dbReference>
<reference evidence="1" key="1">
    <citation type="submission" date="2020-10" db="EMBL/GenBank/DDBJ databases">
        <authorList>
            <person name="Gilroy R."/>
        </authorList>
    </citation>
    <scope>NUCLEOTIDE SEQUENCE</scope>
    <source>
        <strain evidence="1">CHK123-3438</strain>
    </source>
</reference>
<dbReference type="GO" id="GO:0000287">
    <property type="term" value="F:magnesium ion binding"/>
    <property type="evidence" value="ECO:0007669"/>
    <property type="project" value="TreeGrafter"/>
</dbReference>
<dbReference type="GO" id="GO:0005829">
    <property type="term" value="C:cytosol"/>
    <property type="evidence" value="ECO:0007669"/>
    <property type="project" value="TreeGrafter"/>
</dbReference>
<dbReference type="EMBL" id="DVKS01000050">
    <property type="protein sequence ID" value="HIT41048.1"/>
    <property type="molecule type" value="Genomic_DNA"/>
</dbReference>
<dbReference type="SFLD" id="SFLDS00003">
    <property type="entry name" value="Haloacid_Dehalogenase"/>
    <property type="match status" value="1"/>
</dbReference>
<dbReference type="Gene3D" id="3.30.1240.10">
    <property type="match status" value="1"/>
</dbReference>
<dbReference type="SUPFAM" id="SSF56784">
    <property type="entry name" value="HAD-like"/>
    <property type="match status" value="1"/>
</dbReference>
<dbReference type="InterPro" id="IPR036412">
    <property type="entry name" value="HAD-like_sf"/>
</dbReference>
<organism evidence="1 2">
    <name type="scientific">Candidatus Caccovicinus merdipullorum</name>
    <dbReference type="NCBI Taxonomy" id="2840724"/>
    <lineage>
        <taxon>Bacteria</taxon>
        <taxon>Bacillati</taxon>
        <taxon>Bacillota</taxon>
        <taxon>Clostridia</taxon>
        <taxon>Eubacteriales</taxon>
        <taxon>Candidatus Caccovicinus</taxon>
    </lineage>
</organism>
<proteinExistence type="predicted"/>
<keyword evidence="1" id="KW-0378">Hydrolase</keyword>
<dbReference type="GO" id="GO:0016791">
    <property type="term" value="F:phosphatase activity"/>
    <property type="evidence" value="ECO:0007669"/>
    <property type="project" value="TreeGrafter"/>
</dbReference>